<name>A0A7Y6EVF2_9BACL</name>
<feature type="compositionally biased region" description="Basic and acidic residues" evidence="1">
    <location>
        <begin position="61"/>
        <end position="95"/>
    </location>
</feature>
<protein>
    <submittedName>
        <fullName evidence="2">Stage II sporulation protein P</fullName>
    </submittedName>
</protein>
<sequence>MARRRRRSKLVVFTFLASFIISLKVIPMYIDFIPEEESLPPRNQVKMNNITSDQTVGIKSKEVTKLSKDNQASKDKITKSTTKTKNENTNHEHVTKKPNNITVTKNKDQQKSGSRSTQPQILIYHTHNRESWLPELQGKTSADEAFDSNINVTLLGEDLTKKLTAKGMNVIQSTADYPSVVKNFDYAKSYSYSKDTLSQELSNHKSIDYVFDIHRDSQPKDQTTIEFDELNYAQLYFVVGKENPNWQETMEFATKLQNKLNKKIPGISKGIYSKDHSSGNGQYNQSLAESSALIEIGGVENVLEENYRTISILADVIHQIWHEDHGSTLS</sequence>
<dbReference type="RefSeq" id="WP_175395188.1">
    <property type="nucleotide sequence ID" value="NZ_JABMCB010000169.1"/>
</dbReference>
<keyword evidence="3" id="KW-1185">Reference proteome</keyword>
<evidence type="ECO:0000256" key="1">
    <source>
        <dbReference type="SAM" id="MobiDB-lite"/>
    </source>
</evidence>
<evidence type="ECO:0000313" key="3">
    <source>
        <dbReference type="Proteomes" id="UP000526125"/>
    </source>
</evidence>
<reference evidence="2 3" key="1">
    <citation type="submission" date="2020-05" db="EMBL/GenBank/DDBJ databases">
        <title>Genome Sequencing of Type Strains.</title>
        <authorList>
            <person name="Lemaire J.F."/>
            <person name="Inderbitzin P."/>
            <person name="Gregorio O.A."/>
            <person name="Collins S.B."/>
            <person name="Wespe N."/>
            <person name="Knight-Connoni V."/>
        </authorList>
    </citation>
    <scope>NUCLEOTIDE SEQUENCE [LARGE SCALE GENOMIC DNA]</scope>
    <source>
        <strain evidence="2 3">LMG 21957</strain>
    </source>
</reference>
<dbReference type="Pfam" id="PF07454">
    <property type="entry name" value="SpoIIP"/>
    <property type="match status" value="1"/>
</dbReference>
<organism evidence="2 3">
    <name type="scientific">Paenibacillus xylanilyticus</name>
    <dbReference type="NCBI Taxonomy" id="248903"/>
    <lineage>
        <taxon>Bacteria</taxon>
        <taxon>Bacillati</taxon>
        <taxon>Bacillota</taxon>
        <taxon>Bacilli</taxon>
        <taxon>Bacillales</taxon>
        <taxon>Paenibacillaceae</taxon>
        <taxon>Paenibacillus</taxon>
    </lineage>
</organism>
<comment type="caution">
    <text evidence="2">The sequence shown here is derived from an EMBL/GenBank/DDBJ whole genome shotgun (WGS) entry which is preliminary data.</text>
</comment>
<feature type="region of interest" description="Disordered" evidence="1">
    <location>
        <begin position="61"/>
        <end position="120"/>
    </location>
</feature>
<evidence type="ECO:0000313" key="2">
    <source>
        <dbReference type="EMBL" id="NUU75370.1"/>
    </source>
</evidence>
<dbReference type="NCBIfam" id="TIGR02867">
    <property type="entry name" value="spore_II_P"/>
    <property type="match status" value="1"/>
</dbReference>
<dbReference type="AlphaFoldDB" id="A0A7Y6EVF2"/>
<feature type="compositionally biased region" description="Polar residues" evidence="1">
    <location>
        <begin position="111"/>
        <end position="120"/>
    </location>
</feature>
<gene>
    <name evidence="2" type="ORF">HP552_09025</name>
</gene>
<dbReference type="InterPro" id="IPR010897">
    <property type="entry name" value="Spore_II_P"/>
</dbReference>
<dbReference type="Proteomes" id="UP000526125">
    <property type="component" value="Unassembled WGS sequence"/>
</dbReference>
<proteinExistence type="predicted"/>
<accession>A0A7Y6EVF2</accession>
<dbReference type="EMBL" id="JABMCB010000169">
    <property type="protein sequence ID" value="NUU75370.1"/>
    <property type="molecule type" value="Genomic_DNA"/>
</dbReference>